<protein>
    <submittedName>
        <fullName evidence="2">Uncharacterized protein</fullName>
    </submittedName>
</protein>
<keyword evidence="3" id="KW-1185">Reference proteome</keyword>
<accession>A0A9P1I2Y0</accession>
<evidence type="ECO:0000256" key="1">
    <source>
        <dbReference type="SAM" id="MobiDB-lite"/>
    </source>
</evidence>
<sequence length="478" mass="56034">MELSMCSGQRMKELIKIHMVPRHYAEFTEKYFDKKLLKHKKIDLDIGLGLIFDMYDKKPEMMDFYGPFTKFMDALMIANRRPSFTKQEIAYWVKIYKIQPRLVTGKNGVEYVFLSEAQAYFTDTLSVDKGRKVTVEELGMAFPILPQGFHQVLSKQYFFDNSDKIGCVLPLRRDHIYVPGYMNVMPVTSPKGTYCNWGVDAFRKVVQFISLELNVFEFCPPEKYCQFHEIIQSLNSLFPPDLNTPVFIDEDLVKTACETLREKFKPILVEQPYDDLSFKSENIKLTPESILEHIKNARPFCKQFFSLEAAIEAAFFETEFEHGELGDDDEDGLSLSEKIFKLREEAIVFMMLFEFPQFAYFYHHHERCQLFPKCYCDFDIRGLLESTKHSKCDEDILEIDDVTLHFFDKLIEDSDSIKETYAETSQIYHNNNEQLEAEAERAARKNEKNRRKRERNALKKREAKNNENDDSACDLGSV</sequence>
<gene>
    <name evidence="2" type="ORF">CAMP_LOCUS1342</name>
</gene>
<feature type="region of interest" description="Disordered" evidence="1">
    <location>
        <begin position="435"/>
        <end position="478"/>
    </location>
</feature>
<dbReference type="Proteomes" id="UP001152747">
    <property type="component" value="Unassembled WGS sequence"/>
</dbReference>
<name>A0A9P1I2Y0_9PELO</name>
<comment type="caution">
    <text evidence="2">The sequence shown here is derived from an EMBL/GenBank/DDBJ whole genome shotgun (WGS) entry which is preliminary data.</text>
</comment>
<evidence type="ECO:0000313" key="3">
    <source>
        <dbReference type="Proteomes" id="UP001152747"/>
    </source>
</evidence>
<evidence type="ECO:0000313" key="2">
    <source>
        <dbReference type="EMBL" id="CAI5438705.1"/>
    </source>
</evidence>
<feature type="compositionally biased region" description="Basic and acidic residues" evidence="1">
    <location>
        <begin position="455"/>
        <end position="467"/>
    </location>
</feature>
<dbReference type="AlphaFoldDB" id="A0A9P1I2Y0"/>
<dbReference type="EMBL" id="CANHGI010000001">
    <property type="protein sequence ID" value="CAI5438705.1"/>
    <property type="molecule type" value="Genomic_DNA"/>
</dbReference>
<reference evidence="2" key="1">
    <citation type="submission" date="2022-11" db="EMBL/GenBank/DDBJ databases">
        <authorList>
            <person name="Kikuchi T."/>
        </authorList>
    </citation>
    <scope>NUCLEOTIDE SEQUENCE</scope>
    <source>
        <strain evidence="2">PS1010</strain>
    </source>
</reference>
<proteinExistence type="predicted"/>
<organism evidence="2 3">
    <name type="scientific">Caenorhabditis angaria</name>
    <dbReference type="NCBI Taxonomy" id="860376"/>
    <lineage>
        <taxon>Eukaryota</taxon>
        <taxon>Metazoa</taxon>
        <taxon>Ecdysozoa</taxon>
        <taxon>Nematoda</taxon>
        <taxon>Chromadorea</taxon>
        <taxon>Rhabditida</taxon>
        <taxon>Rhabditina</taxon>
        <taxon>Rhabditomorpha</taxon>
        <taxon>Rhabditoidea</taxon>
        <taxon>Rhabditidae</taxon>
        <taxon>Peloderinae</taxon>
        <taxon>Caenorhabditis</taxon>
    </lineage>
</organism>